<evidence type="ECO:0000256" key="1">
    <source>
        <dbReference type="SAM" id="MobiDB-lite"/>
    </source>
</evidence>
<dbReference type="CDD" id="cd01948">
    <property type="entry name" value="EAL"/>
    <property type="match status" value="1"/>
</dbReference>
<proteinExistence type="predicted"/>
<dbReference type="Pfam" id="PF00563">
    <property type="entry name" value="EAL"/>
    <property type="match status" value="1"/>
</dbReference>
<dbReference type="PANTHER" id="PTHR33121:SF23">
    <property type="entry name" value="CYCLIC DI-GMP PHOSPHODIESTERASE PDEB"/>
    <property type="match status" value="1"/>
</dbReference>
<protein>
    <submittedName>
        <fullName evidence="3">Diguanylate phosphodiesterase</fullName>
    </submittedName>
</protein>
<accession>A0A3D5NA59</accession>
<dbReference type="InterPro" id="IPR001633">
    <property type="entry name" value="EAL_dom"/>
</dbReference>
<evidence type="ECO:0000313" key="3">
    <source>
        <dbReference type="EMBL" id="HCW68013.1"/>
    </source>
</evidence>
<comment type="caution">
    <text evidence="3">The sequence shown here is derived from an EMBL/GenBank/DDBJ whole genome shotgun (WGS) entry which is preliminary data.</text>
</comment>
<dbReference type="PANTHER" id="PTHR33121">
    <property type="entry name" value="CYCLIC DI-GMP PHOSPHODIESTERASE PDEF"/>
    <property type="match status" value="1"/>
</dbReference>
<evidence type="ECO:0000259" key="2">
    <source>
        <dbReference type="PROSITE" id="PS50883"/>
    </source>
</evidence>
<dbReference type="GO" id="GO:0071111">
    <property type="term" value="F:cyclic-guanylate-specific phosphodiesterase activity"/>
    <property type="evidence" value="ECO:0007669"/>
    <property type="project" value="InterPro"/>
</dbReference>
<dbReference type="EMBL" id="DPOP01000098">
    <property type="protein sequence ID" value="HCW68013.1"/>
    <property type="molecule type" value="Genomic_DNA"/>
</dbReference>
<dbReference type="SMART" id="SM00052">
    <property type="entry name" value="EAL"/>
    <property type="match status" value="1"/>
</dbReference>
<gene>
    <name evidence="3" type="ORF">DHR80_12610</name>
</gene>
<feature type="region of interest" description="Disordered" evidence="1">
    <location>
        <begin position="146"/>
        <end position="169"/>
    </location>
</feature>
<feature type="non-terminal residue" evidence="3">
    <location>
        <position position="1"/>
    </location>
</feature>
<dbReference type="SUPFAM" id="SSF141868">
    <property type="entry name" value="EAL domain-like"/>
    <property type="match status" value="1"/>
</dbReference>
<evidence type="ECO:0000313" key="4">
    <source>
        <dbReference type="Proteomes" id="UP000264179"/>
    </source>
</evidence>
<feature type="domain" description="EAL" evidence="2">
    <location>
        <begin position="1"/>
        <end position="153"/>
    </location>
</feature>
<dbReference type="InterPro" id="IPR050706">
    <property type="entry name" value="Cyclic-di-GMP_PDE-like"/>
</dbReference>
<dbReference type="Proteomes" id="UP000264179">
    <property type="component" value="Unassembled WGS sequence"/>
</dbReference>
<dbReference type="PROSITE" id="PS50883">
    <property type="entry name" value="EAL"/>
    <property type="match status" value="1"/>
</dbReference>
<dbReference type="AlphaFoldDB" id="A0A3D5NA59"/>
<dbReference type="Gene3D" id="3.20.20.450">
    <property type="entry name" value="EAL domain"/>
    <property type="match status" value="1"/>
</dbReference>
<name>A0A3D5NA59_9PROT</name>
<dbReference type="RefSeq" id="WP_277277745.1">
    <property type="nucleotide sequence ID" value="NZ_DPOP01000098.1"/>
</dbReference>
<dbReference type="InterPro" id="IPR035919">
    <property type="entry name" value="EAL_sf"/>
</dbReference>
<reference evidence="3 4" key="1">
    <citation type="journal article" date="2018" name="Nat. Biotechnol.">
        <title>A standardized bacterial taxonomy based on genome phylogeny substantially revises the tree of life.</title>
        <authorList>
            <person name="Parks D.H."/>
            <person name="Chuvochina M."/>
            <person name="Waite D.W."/>
            <person name="Rinke C."/>
            <person name="Skarshewski A."/>
            <person name="Chaumeil P.A."/>
            <person name="Hugenholtz P."/>
        </authorList>
    </citation>
    <scope>NUCLEOTIDE SEQUENCE [LARGE SCALE GENOMIC DNA]</scope>
    <source>
        <strain evidence="3">UBA9881</strain>
    </source>
</reference>
<sequence>QADFLPDLISLLDQYDIRSEHVLFEVTETSRIRGLKDVNNGLQKLRARGHEICLDDFGAGAANFEYLSALDVDIIKFDGGAMRTALANPKGRAFLKATALLCRDLGIHTIAEMIHDQASYEMVCELGIDYGQGYYLGPPVTISSTSTNSDLEMGSTNPDRSQTVSGGRS</sequence>
<dbReference type="STRING" id="168935.AUP42_12640"/>
<organism evidence="3 4">
    <name type="scientific">Thalassospira lucentensis</name>
    <dbReference type="NCBI Taxonomy" id="168935"/>
    <lineage>
        <taxon>Bacteria</taxon>
        <taxon>Pseudomonadati</taxon>
        <taxon>Pseudomonadota</taxon>
        <taxon>Alphaproteobacteria</taxon>
        <taxon>Rhodospirillales</taxon>
        <taxon>Thalassospiraceae</taxon>
        <taxon>Thalassospira</taxon>
    </lineage>
</organism>